<dbReference type="InterPro" id="IPR003593">
    <property type="entry name" value="AAA+_ATPase"/>
</dbReference>
<protein>
    <recommendedName>
        <fullName evidence="14">ABC transporter ATP-binding protein</fullName>
    </recommendedName>
</protein>
<gene>
    <name evidence="12" type="ORF">AZI85_07620</name>
</gene>
<evidence type="ECO:0000259" key="11">
    <source>
        <dbReference type="PROSITE" id="PS50929"/>
    </source>
</evidence>
<name>A0A150WGW2_BDEBC</name>
<dbReference type="InterPro" id="IPR011527">
    <property type="entry name" value="ABC1_TM_dom"/>
</dbReference>
<dbReference type="Pfam" id="PF00005">
    <property type="entry name" value="ABC_tran"/>
    <property type="match status" value="1"/>
</dbReference>
<reference evidence="12 13" key="1">
    <citation type="submission" date="2016-03" db="EMBL/GenBank/DDBJ databases">
        <authorList>
            <person name="Ploux O."/>
        </authorList>
    </citation>
    <scope>NUCLEOTIDE SEQUENCE [LARGE SCALE GENOMIC DNA]</scope>
    <source>
        <strain evidence="12 13">BER2</strain>
    </source>
</reference>
<keyword evidence="2" id="KW-0813">Transport</keyword>
<evidence type="ECO:0008006" key="14">
    <source>
        <dbReference type="Google" id="ProtNLM"/>
    </source>
</evidence>
<dbReference type="InterPro" id="IPR003439">
    <property type="entry name" value="ABC_transporter-like_ATP-bd"/>
</dbReference>
<evidence type="ECO:0000256" key="5">
    <source>
        <dbReference type="ARBA" id="ARBA00022741"/>
    </source>
</evidence>
<dbReference type="InterPro" id="IPR027417">
    <property type="entry name" value="P-loop_NTPase"/>
</dbReference>
<evidence type="ECO:0000256" key="6">
    <source>
        <dbReference type="ARBA" id="ARBA00022840"/>
    </source>
</evidence>
<keyword evidence="4 9" id="KW-0812">Transmembrane</keyword>
<evidence type="ECO:0000259" key="10">
    <source>
        <dbReference type="PROSITE" id="PS50893"/>
    </source>
</evidence>
<proteinExistence type="predicted"/>
<keyword evidence="3" id="KW-1003">Cell membrane</keyword>
<evidence type="ECO:0000256" key="7">
    <source>
        <dbReference type="ARBA" id="ARBA00022989"/>
    </source>
</evidence>
<dbReference type="EMBL" id="LUKF01000016">
    <property type="protein sequence ID" value="KYG62061.1"/>
    <property type="molecule type" value="Genomic_DNA"/>
</dbReference>
<dbReference type="PROSITE" id="PS50893">
    <property type="entry name" value="ABC_TRANSPORTER_2"/>
    <property type="match status" value="1"/>
</dbReference>
<accession>A0A150WGW2</accession>
<dbReference type="CDD" id="cd18541">
    <property type="entry name" value="ABC_6TM_TmrB_like"/>
    <property type="match status" value="1"/>
</dbReference>
<feature type="transmembrane region" description="Helical" evidence="9">
    <location>
        <begin position="248"/>
        <end position="267"/>
    </location>
</feature>
<organism evidence="12 13">
    <name type="scientific">Bdellovibrio bacteriovorus</name>
    <dbReference type="NCBI Taxonomy" id="959"/>
    <lineage>
        <taxon>Bacteria</taxon>
        <taxon>Pseudomonadati</taxon>
        <taxon>Bdellovibrionota</taxon>
        <taxon>Bdellovibrionia</taxon>
        <taxon>Bdellovibrionales</taxon>
        <taxon>Pseudobdellovibrionaceae</taxon>
        <taxon>Bdellovibrio</taxon>
    </lineage>
</organism>
<comment type="caution">
    <text evidence="12">The sequence shown here is derived from an EMBL/GenBank/DDBJ whole genome shotgun (WGS) entry which is preliminary data.</text>
</comment>
<dbReference type="Pfam" id="PF00664">
    <property type="entry name" value="ABC_membrane"/>
    <property type="match status" value="1"/>
</dbReference>
<dbReference type="InterPro" id="IPR039421">
    <property type="entry name" value="Type_1_exporter"/>
</dbReference>
<dbReference type="OrthoDB" id="5578035at2"/>
<evidence type="ECO:0000256" key="3">
    <source>
        <dbReference type="ARBA" id="ARBA00022475"/>
    </source>
</evidence>
<evidence type="ECO:0000256" key="9">
    <source>
        <dbReference type="SAM" id="Phobius"/>
    </source>
</evidence>
<sequence>MQSATENSSLFNRPLWFYIKNNPRAFSLGMIFLLITNALDGIYPLIMKTAIDQIETKVPLDDIGKTCAMFFAVMAGLAISRYGWRAHFGRFHTFAAEHIRQKLFRHVTSLGPNFFHKNQVGELMSLLTNDVQSFRQAIGPGLLILADGIIIIGVVLPIMISLNWEWTWKTLVFLPIVPFLIWRVMRLIHSNYKTQQDRFSELTGVAQETVGGIRVIKSFAQEDNRTTLFNSVSSAFEKACNKVARIDAFFIPVMEFGVTSGSVILLFVARDDIYSGAVTIGTFVAFHRYIQKMVWPMTALGMGFSYFQKGYASFDRIKDVLQTETDIPDLGKHELTSFRSLEFRNVSYKHKGSSVYVLKNVSFTLNAGESLGIMGPVGAGKTTILNLLSRMYPLEEGQILINGHPIEDITQESLRRTFLLVPQEAFLFSESISDNVSFGLKARAADEDIVRMTEVVDLTTEIESLPHKFESQLGERGVNLSGGQKQRLTIARGLIMRTPVLVLDDSLSAVDTQTEKAIEAELSKSHSTMSRIIVAHRLSSLKAVNKLLILKDGQVEALGTYSDVLEKSPTFQKIVQIQGKGDHHE</sequence>
<dbReference type="SUPFAM" id="SSF52540">
    <property type="entry name" value="P-loop containing nucleoside triphosphate hydrolases"/>
    <property type="match status" value="1"/>
</dbReference>
<evidence type="ECO:0000256" key="8">
    <source>
        <dbReference type="ARBA" id="ARBA00023136"/>
    </source>
</evidence>
<feature type="transmembrane region" description="Helical" evidence="9">
    <location>
        <begin position="63"/>
        <end position="84"/>
    </location>
</feature>
<feature type="transmembrane region" description="Helical" evidence="9">
    <location>
        <begin position="25"/>
        <end position="43"/>
    </location>
</feature>
<dbReference type="InterPro" id="IPR036640">
    <property type="entry name" value="ABC1_TM_sf"/>
</dbReference>
<evidence type="ECO:0000256" key="2">
    <source>
        <dbReference type="ARBA" id="ARBA00022448"/>
    </source>
</evidence>
<dbReference type="GO" id="GO:0005886">
    <property type="term" value="C:plasma membrane"/>
    <property type="evidence" value="ECO:0007669"/>
    <property type="project" value="UniProtKB-SubCell"/>
</dbReference>
<dbReference type="SMART" id="SM00382">
    <property type="entry name" value="AAA"/>
    <property type="match status" value="1"/>
</dbReference>
<feature type="transmembrane region" description="Helical" evidence="9">
    <location>
        <begin position="142"/>
        <end position="160"/>
    </location>
</feature>
<comment type="subcellular location">
    <subcellularLocation>
        <location evidence="1">Cell membrane</location>
        <topology evidence="1">Multi-pass membrane protein</topology>
    </subcellularLocation>
</comment>
<dbReference type="GO" id="GO:0016887">
    <property type="term" value="F:ATP hydrolysis activity"/>
    <property type="evidence" value="ECO:0007669"/>
    <property type="project" value="InterPro"/>
</dbReference>
<keyword evidence="5" id="KW-0547">Nucleotide-binding</keyword>
<evidence type="ECO:0000256" key="1">
    <source>
        <dbReference type="ARBA" id="ARBA00004651"/>
    </source>
</evidence>
<dbReference type="PROSITE" id="PS00211">
    <property type="entry name" value="ABC_TRANSPORTER_1"/>
    <property type="match status" value="1"/>
</dbReference>
<dbReference type="PROSITE" id="PS50929">
    <property type="entry name" value="ABC_TM1F"/>
    <property type="match status" value="1"/>
</dbReference>
<feature type="domain" description="ABC transmembrane type-1" evidence="11">
    <location>
        <begin position="28"/>
        <end position="309"/>
    </location>
</feature>
<feature type="domain" description="ABC transporter" evidence="10">
    <location>
        <begin position="341"/>
        <end position="577"/>
    </location>
</feature>
<dbReference type="GO" id="GO:0015421">
    <property type="term" value="F:ABC-type oligopeptide transporter activity"/>
    <property type="evidence" value="ECO:0007669"/>
    <property type="project" value="TreeGrafter"/>
</dbReference>
<dbReference type="Gene3D" id="1.20.1560.10">
    <property type="entry name" value="ABC transporter type 1, transmembrane domain"/>
    <property type="match status" value="1"/>
</dbReference>
<evidence type="ECO:0000256" key="4">
    <source>
        <dbReference type="ARBA" id="ARBA00022692"/>
    </source>
</evidence>
<evidence type="ECO:0000313" key="13">
    <source>
        <dbReference type="Proteomes" id="UP000075391"/>
    </source>
</evidence>
<feature type="transmembrane region" description="Helical" evidence="9">
    <location>
        <begin position="166"/>
        <end position="185"/>
    </location>
</feature>
<dbReference type="PANTHER" id="PTHR43394:SF1">
    <property type="entry name" value="ATP-BINDING CASSETTE SUB-FAMILY B MEMBER 10, MITOCHONDRIAL"/>
    <property type="match status" value="1"/>
</dbReference>
<dbReference type="PANTHER" id="PTHR43394">
    <property type="entry name" value="ATP-DEPENDENT PERMEASE MDL1, MITOCHONDRIAL"/>
    <property type="match status" value="1"/>
</dbReference>
<evidence type="ECO:0000313" key="12">
    <source>
        <dbReference type="EMBL" id="KYG62061.1"/>
    </source>
</evidence>
<keyword evidence="7 9" id="KW-1133">Transmembrane helix</keyword>
<keyword evidence="8 9" id="KW-0472">Membrane</keyword>
<keyword evidence="6" id="KW-0067">ATP-binding</keyword>
<dbReference type="SUPFAM" id="SSF90123">
    <property type="entry name" value="ABC transporter transmembrane region"/>
    <property type="match status" value="1"/>
</dbReference>
<dbReference type="InterPro" id="IPR017871">
    <property type="entry name" value="ABC_transporter-like_CS"/>
</dbReference>
<dbReference type="Proteomes" id="UP000075391">
    <property type="component" value="Unassembled WGS sequence"/>
</dbReference>
<dbReference type="Gene3D" id="3.40.50.300">
    <property type="entry name" value="P-loop containing nucleotide triphosphate hydrolases"/>
    <property type="match status" value="1"/>
</dbReference>
<dbReference type="AlphaFoldDB" id="A0A150WGW2"/>
<dbReference type="GO" id="GO:0005524">
    <property type="term" value="F:ATP binding"/>
    <property type="evidence" value="ECO:0007669"/>
    <property type="project" value="UniProtKB-KW"/>
</dbReference>
<dbReference type="FunFam" id="3.40.50.300:FF:000221">
    <property type="entry name" value="Multidrug ABC transporter ATP-binding protein"/>
    <property type="match status" value="1"/>
</dbReference>